<name>A0A2U1KVZ6_ARTAN</name>
<protein>
    <submittedName>
        <fullName evidence="1">Thioredoxin</fullName>
    </submittedName>
</protein>
<evidence type="ECO:0000313" key="1">
    <source>
        <dbReference type="EMBL" id="PWA40936.1"/>
    </source>
</evidence>
<proteinExistence type="predicted"/>
<keyword evidence="2" id="KW-1185">Reference proteome</keyword>
<dbReference type="AlphaFoldDB" id="A0A2U1KVZ6"/>
<dbReference type="InterPro" id="IPR044176">
    <property type="entry name" value="TRL4_chloroplastic"/>
</dbReference>
<dbReference type="PANTHER" id="PTHR47912">
    <property type="entry name" value="THIOREDOXIN-LIKE 4, CHLOROPLASTIC"/>
    <property type="match status" value="1"/>
</dbReference>
<comment type="caution">
    <text evidence="1">The sequence shown here is derived from an EMBL/GenBank/DDBJ whole genome shotgun (WGS) entry which is preliminary data.</text>
</comment>
<evidence type="ECO:0000313" key="2">
    <source>
        <dbReference type="Proteomes" id="UP000245207"/>
    </source>
</evidence>
<dbReference type="EMBL" id="PKPP01013429">
    <property type="protein sequence ID" value="PWA40936.1"/>
    <property type="molecule type" value="Genomic_DNA"/>
</dbReference>
<sequence length="64" mass="7295">MSRLVLDEYDEQSEIAERLRIKPKVIQFAENSVLLEAFVTRDKVRIKEAIEKYTASAPTAAQNA</sequence>
<dbReference type="Proteomes" id="UP000245207">
    <property type="component" value="Unassembled WGS sequence"/>
</dbReference>
<dbReference type="OrthoDB" id="10263751at2759"/>
<accession>A0A2U1KVZ6</accession>
<gene>
    <name evidence="1" type="ORF">CTI12_AA558110</name>
</gene>
<dbReference type="PANTHER" id="PTHR47912:SF1">
    <property type="entry name" value="THIOREDOXIN-LIKE 4, CHLOROPLASTIC"/>
    <property type="match status" value="1"/>
</dbReference>
<reference evidence="1 2" key="1">
    <citation type="journal article" date="2018" name="Mol. Plant">
        <title>The genome of Artemisia annua provides insight into the evolution of Asteraceae family and artemisinin biosynthesis.</title>
        <authorList>
            <person name="Shen Q."/>
            <person name="Zhang L."/>
            <person name="Liao Z."/>
            <person name="Wang S."/>
            <person name="Yan T."/>
            <person name="Shi P."/>
            <person name="Liu M."/>
            <person name="Fu X."/>
            <person name="Pan Q."/>
            <person name="Wang Y."/>
            <person name="Lv Z."/>
            <person name="Lu X."/>
            <person name="Zhang F."/>
            <person name="Jiang W."/>
            <person name="Ma Y."/>
            <person name="Chen M."/>
            <person name="Hao X."/>
            <person name="Li L."/>
            <person name="Tang Y."/>
            <person name="Lv G."/>
            <person name="Zhou Y."/>
            <person name="Sun X."/>
            <person name="Brodelius P.E."/>
            <person name="Rose J.K.C."/>
            <person name="Tang K."/>
        </authorList>
    </citation>
    <scope>NUCLEOTIDE SEQUENCE [LARGE SCALE GENOMIC DNA]</scope>
    <source>
        <strain evidence="2">cv. Huhao1</strain>
        <tissue evidence="1">Leaf</tissue>
    </source>
</reference>
<dbReference type="STRING" id="35608.A0A2U1KVZ6"/>
<organism evidence="1 2">
    <name type="scientific">Artemisia annua</name>
    <name type="common">Sweet wormwood</name>
    <dbReference type="NCBI Taxonomy" id="35608"/>
    <lineage>
        <taxon>Eukaryota</taxon>
        <taxon>Viridiplantae</taxon>
        <taxon>Streptophyta</taxon>
        <taxon>Embryophyta</taxon>
        <taxon>Tracheophyta</taxon>
        <taxon>Spermatophyta</taxon>
        <taxon>Magnoliopsida</taxon>
        <taxon>eudicotyledons</taxon>
        <taxon>Gunneridae</taxon>
        <taxon>Pentapetalae</taxon>
        <taxon>asterids</taxon>
        <taxon>campanulids</taxon>
        <taxon>Asterales</taxon>
        <taxon>Asteraceae</taxon>
        <taxon>Asteroideae</taxon>
        <taxon>Anthemideae</taxon>
        <taxon>Artemisiinae</taxon>
        <taxon>Artemisia</taxon>
    </lineage>
</organism>
<dbReference type="GO" id="GO:0009507">
    <property type="term" value="C:chloroplast"/>
    <property type="evidence" value="ECO:0007669"/>
    <property type="project" value="TreeGrafter"/>
</dbReference>